<evidence type="ECO:0000313" key="2">
    <source>
        <dbReference type="EMBL" id="KAL1527448.1"/>
    </source>
</evidence>
<keyword evidence="3" id="KW-1185">Reference proteome</keyword>
<evidence type="ECO:0000313" key="3">
    <source>
        <dbReference type="Proteomes" id="UP001515480"/>
    </source>
</evidence>
<evidence type="ECO:0000256" key="1">
    <source>
        <dbReference type="SAM" id="MobiDB-lite"/>
    </source>
</evidence>
<organism evidence="2 3">
    <name type="scientific">Prymnesium parvum</name>
    <name type="common">Toxic golden alga</name>
    <dbReference type="NCBI Taxonomy" id="97485"/>
    <lineage>
        <taxon>Eukaryota</taxon>
        <taxon>Haptista</taxon>
        <taxon>Haptophyta</taxon>
        <taxon>Prymnesiophyceae</taxon>
        <taxon>Prymnesiales</taxon>
        <taxon>Prymnesiaceae</taxon>
        <taxon>Prymnesium</taxon>
    </lineage>
</organism>
<comment type="caution">
    <text evidence="2">The sequence shown here is derived from an EMBL/GenBank/DDBJ whole genome shotgun (WGS) entry which is preliminary data.</text>
</comment>
<dbReference type="EMBL" id="JBGBPQ010000003">
    <property type="protein sequence ID" value="KAL1527448.1"/>
    <property type="molecule type" value="Genomic_DNA"/>
</dbReference>
<gene>
    <name evidence="2" type="ORF">AB1Y20_016113</name>
</gene>
<dbReference type="AlphaFoldDB" id="A0AB34JZ28"/>
<dbReference type="Proteomes" id="UP001515480">
    <property type="component" value="Unassembled WGS sequence"/>
</dbReference>
<feature type="region of interest" description="Disordered" evidence="1">
    <location>
        <begin position="1"/>
        <end position="40"/>
    </location>
</feature>
<reference evidence="2 3" key="1">
    <citation type="journal article" date="2024" name="Science">
        <title>Giant polyketide synthase enzymes in the biosynthesis of giant marine polyether toxins.</title>
        <authorList>
            <person name="Fallon T.R."/>
            <person name="Shende V.V."/>
            <person name="Wierzbicki I.H."/>
            <person name="Pendleton A.L."/>
            <person name="Watervoot N.F."/>
            <person name="Auber R.P."/>
            <person name="Gonzalez D.J."/>
            <person name="Wisecaver J.H."/>
            <person name="Moore B.S."/>
        </authorList>
    </citation>
    <scope>NUCLEOTIDE SEQUENCE [LARGE SCALE GENOMIC DNA]</scope>
    <source>
        <strain evidence="2 3">12B1</strain>
    </source>
</reference>
<accession>A0AB34JZ28</accession>
<protein>
    <submittedName>
        <fullName evidence="2">Uncharacterized protein</fullName>
    </submittedName>
</protein>
<sequence>MSVQVADAPLATLPPPSASPTASPAASPAASPTACLLAPPAKRPREALSWERGGRSVRFSHIDIRMHGVEMWGGGGVPVDDGPPLGLSWHVEGERRVGLDEYETQRLTLRRPKETYCSIGSVKPRERTQILLLHGSTPRQINTIKKEIAKLNRERWQASEILFNDSWLFSTTEFHEAPDILAVIGQTESDGVEVGANCWSRPAELAAALAAALQAEAADLFSESEEHLDWACIAGLLQGLRRNIVFLVDYSTEPLAMLLIGRFVACVHTAHVAAQVSRGGWCRISVVLRGYQLTHIVASWENDETDEFCVAALD</sequence>
<feature type="compositionally biased region" description="Low complexity" evidence="1">
    <location>
        <begin position="19"/>
        <end position="40"/>
    </location>
</feature>
<name>A0AB34JZ28_PRYPA</name>
<proteinExistence type="predicted"/>